<comment type="caution">
    <text evidence="7">The sequence shown here is derived from an EMBL/GenBank/DDBJ whole genome shotgun (WGS) entry which is preliminary data.</text>
</comment>
<dbReference type="PANTHER" id="PTHR16453:SF9">
    <property type="entry name" value="GATOR COMPLEX PROTEIN MIOS"/>
    <property type="match status" value="1"/>
</dbReference>
<evidence type="ECO:0000256" key="2">
    <source>
        <dbReference type="ARBA" id="ARBA00022574"/>
    </source>
</evidence>
<keyword evidence="2" id="KW-0853">WD repeat</keyword>
<name>A0A370TYL7_9HELO</name>
<dbReference type="InterPro" id="IPR036322">
    <property type="entry name" value="WD40_repeat_dom_sf"/>
</dbReference>
<dbReference type="InterPro" id="IPR031488">
    <property type="entry name" value="Zn_ribbon_mio"/>
</dbReference>
<dbReference type="SUPFAM" id="SSF50978">
    <property type="entry name" value="WD40 repeat-like"/>
    <property type="match status" value="1"/>
</dbReference>
<dbReference type="RefSeq" id="XP_031873269.1">
    <property type="nucleotide sequence ID" value="XM_032009215.1"/>
</dbReference>
<dbReference type="STRING" id="2656787.A0A370TYL7"/>
<protein>
    <submittedName>
        <fullName evidence="7">WD40 repeat-like protein</fullName>
    </submittedName>
</protein>
<reference evidence="7 8" key="1">
    <citation type="journal article" date="2018" name="IMA Fungus">
        <title>IMA Genome-F 9: Draft genome sequence of Annulohypoxylon stygium, Aspergillus mulundensis, Berkeleyomyces basicola (syn. Thielaviopsis basicola), Ceratocystis smalleyi, two Cercospora beticola strains, Coleophoma cylindrospora, Fusarium fracticaudum, Phialophora cf. hyalina, and Morchella septimelata.</title>
        <authorList>
            <person name="Wingfield B.D."/>
            <person name="Bills G.F."/>
            <person name="Dong Y."/>
            <person name="Huang W."/>
            <person name="Nel W.J."/>
            <person name="Swalarsk-Parry B.S."/>
            <person name="Vaghefi N."/>
            <person name="Wilken P.M."/>
            <person name="An Z."/>
            <person name="de Beer Z.W."/>
            <person name="De Vos L."/>
            <person name="Chen L."/>
            <person name="Duong T.A."/>
            <person name="Gao Y."/>
            <person name="Hammerbacher A."/>
            <person name="Kikkert J.R."/>
            <person name="Li Y."/>
            <person name="Li H."/>
            <person name="Li K."/>
            <person name="Li Q."/>
            <person name="Liu X."/>
            <person name="Ma X."/>
            <person name="Naidoo K."/>
            <person name="Pethybridge S.J."/>
            <person name="Sun J."/>
            <person name="Steenkamp E.T."/>
            <person name="van der Nest M.A."/>
            <person name="van Wyk S."/>
            <person name="Wingfield M.J."/>
            <person name="Xiong C."/>
            <person name="Yue Q."/>
            <person name="Zhang X."/>
        </authorList>
    </citation>
    <scope>NUCLEOTIDE SEQUENCE [LARGE SCALE GENOMIC DNA]</scope>
    <source>
        <strain evidence="7 8">BP 5553</strain>
    </source>
</reference>
<feature type="domain" description="GATOR2 complex protein MIO zinc-ribbon like" evidence="5">
    <location>
        <begin position="950"/>
        <end position="1028"/>
    </location>
</feature>
<evidence type="ECO:0000256" key="3">
    <source>
        <dbReference type="ARBA" id="ARBA00022737"/>
    </source>
</evidence>
<dbReference type="OrthoDB" id="341486at2759"/>
<dbReference type="InterPro" id="IPR037593">
    <property type="entry name" value="MIOS/Sea4"/>
</dbReference>
<dbReference type="GO" id="GO:1904263">
    <property type="term" value="P:positive regulation of TORC1 signaling"/>
    <property type="evidence" value="ECO:0007669"/>
    <property type="project" value="TreeGrafter"/>
</dbReference>
<dbReference type="InterPro" id="IPR015943">
    <property type="entry name" value="WD40/YVTN_repeat-like_dom_sf"/>
</dbReference>
<dbReference type="EMBL" id="NPIC01000001">
    <property type="protein sequence ID" value="RDL40613.1"/>
    <property type="molecule type" value="Genomic_DNA"/>
</dbReference>
<evidence type="ECO:0000313" key="7">
    <source>
        <dbReference type="EMBL" id="RDL40613.1"/>
    </source>
</evidence>
<dbReference type="GO" id="GO:0005737">
    <property type="term" value="C:cytoplasm"/>
    <property type="evidence" value="ECO:0007669"/>
    <property type="project" value="TreeGrafter"/>
</dbReference>
<evidence type="ECO:0000256" key="1">
    <source>
        <dbReference type="ARBA" id="ARBA00009713"/>
    </source>
</evidence>
<dbReference type="FunFam" id="2.130.10.10:FF:001167">
    <property type="entry name" value="Uncharacterized protein"/>
    <property type="match status" value="1"/>
</dbReference>
<dbReference type="Gene3D" id="2.130.10.10">
    <property type="entry name" value="YVTN repeat-like/Quinoprotein amine dehydrogenase"/>
    <property type="match status" value="1"/>
</dbReference>
<dbReference type="PANTHER" id="PTHR16453">
    <property type="entry name" value="WD40 DOMAIN-CONTAINING PROTEIN MIO FAMILY MEMBER"/>
    <property type="match status" value="1"/>
</dbReference>
<keyword evidence="8" id="KW-1185">Reference proteome</keyword>
<evidence type="ECO:0000259" key="5">
    <source>
        <dbReference type="Pfam" id="PF17034"/>
    </source>
</evidence>
<gene>
    <name evidence="7" type="ORF">BP5553_00592</name>
</gene>
<proteinExistence type="inferred from homology"/>
<evidence type="ECO:0000256" key="4">
    <source>
        <dbReference type="SAM" id="MobiDB-lite"/>
    </source>
</evidence>
<sequence length="1032" mass="115666">MERNEGIVRWSPNPSRDQFMVINLNARAVQLFEAKGHAQPGKFDYQRISKHHDIPPLNTYDWSPAIPGLVVVGTSHGEVSLLRVDDDSNASLTLPLKLQRSCQSVAFNTTGLLAVGLDRIRNDSCLQIWDINQRLADWDSAKPGWGQLSMNVDPKKKLEGSVSVTSIRFFEDQPQTLVVGVKNQSVRVHDLRDPNSGVISFQTRCNNNLSIDFADPNYFASSSLDHPGVVVWDRRVSGRSVASPMYLESIDQEEIPWGAALKLDRAIETEQNVNIRTLRFCREHRGTLGVLSSAGQLQVFKTNKEYVEPGSSNDVSVGPELLEVRKSFDLEYPCFDPNHKKRPEDRIISFDWLNLGSPDLDPRVVALRANGSFEILQTPASTHDQLSQLVPWKIPQRVGDPYITLMDFADPSEREEVLGPLFAAAAKANVPVFGPDRFAQPETKAKLNAAIKKIVHSKEDPVVNLLASIESDIALSLNNLGLNKSSEEQIPKLGLQAVANKKEATESSTIVNKFHTSRELHDMSHYSVLSCIPRTKPNSELFHNVMLRRAVDGYLFDCKKNMAVVANDKWLQGVWEWIAYAEDSANDDGMVSAPLDLSYMGVYTIWMNILGDKTKSRLIDSSIVPDTSQWERLIANINKHAGRPDFDCLATEKPHHRVLCLAVCGLLKSPMELEEDLQELVKQRKFTTAAAWALFEGIPRRAVDILKSGGTNLLFVAMALDIKIKSNTALDLDKSEWSKALENHPQMADDPYLRAIYGYITTGDWAAIADEASLPLRDRVGVALRNFDDAKLTDWLTKQMEEAIHTGDIEGIVLAGITDDMVDILAKYVEKFMDYQTAILIMSICYPRYIQDIRCDAWRKNYQDFLQRHKQYILRVKFEQQSTIKSRLRDGTAAIKPPPRQVTIRCLNCDAQSTNDLSNSGEAPHSAPGPSTTIRDTRNPLMASGINAGLCCPRCGSHLSRCAVCMEYVGVPRSDRPGLSHDPAIRRMANFPTFCLTCKHVMHMDHSVAWFGRHVECPVPECRCQCNEQPVR</sequence>
<accession>A0A370TYL7</accession>
<keyword evidence="3" id="KW-0677">Repeat</keyword>
<evidence type="ECO:0000313" key="8">
    <source>
        <dbReference type="Proteomes" id="UP000254866"/>
    </source>
</evidence>
<organism evidence="7 8">
    <name type="scientific">Venustampulla echinocandica</name>
    <dbReference type="NCBI Taxonomy" id="2656787"/>
    <lineage>
        <taxon>Eukaryota</taxon>
        <taxon>Fungi</taxon>
        <taxon>Dikarya</taxon>
        <taxon>Ascomycota</taxon>
        <taxon>Pezizomycotina</taxon>
        <taxon>Leotiomycetes</taxon>
        <taxon>Helotiales</taxon>
        <taxon>Pleuroascaceae</taxon>
        <taxon>Venustampulla</taxon>
    </lineage>
</organism>
<feature type="region of interest" description="Disordered" evidence="4">
    <location>
        <begin position="915"/>
        <end position="938"/>
    </location>
</feature>
<comment type="similarity">
    <text evidence="1">Belongs to the WD repeat mio family.</text>
</comment>
<dbReference type="Proteomes" id="UP000254866">
    <property type="component" value="Unassembled WGS sequence"/>
</dbReference>
<dbReference type="AlphaFoldDB" id="A0A370TYL7"/>
<dbReference type="GeneID" id="43593441"/>
<feature type="domain" description="MIOS-like alpha-solenoid" evidence="6">
    <location>
        <begin position="546"/>
        <end position="784"/>
    </location>
</feature>
<dbReference type="InterPro" id="IPR049092">
    <property type="entry name" value="MIOS_a-sol"/>
</dbReference>
<dbReference type="Pfam" id="PF17034">
    <property type="entry name" value="zinc_ribbon_16"/>
    <property type="match status" value="1"/>
</dbReference>
<dbReference type="Pfam" id="PF21719">
    <property type="entry name" value="MIOS_a-sol"/>
    <property type="match status" value="1"/>
</dbReference>
<evidence type="ECO:0000259" key="6">
    <source>
        <dbReference type="Pfam" id="PF21719"/>
    </source>
</evidence>